<dbReference type="Proteomes" id="UP001500002">
    <property type="component" value="Unassembled WGS sequence"/>
</dbReference>
<gene>
    <name evidence="1" type="ORF">GCM10009749_20570</name>
</gene>
<name>A0ABN2M6A3_9MICO</name>
<protein>
    <recommendedName>
        <fullName evidence="3">SDR family oxidoreductase</fullName>
    </recommendedName>
</protein>
<evidence type="ECO:0008006" key="3">
    <source>
        <dbReference type="Google" id="ProtNLM"/>
    </source>
</evidence>
<dbReference type="Pfam" id="PF13561">
    <property type="entry name" value="adh_short_C2"/>
    <property type="match status" value="1"/>
</dbReference>
<organism evidence="1 2">
    <name type="scientific">Agromyces neolithicus</name>
    <dbReference type="NCBI Taxonomy" id="269420"/>
    <lineage>
        <taxon>Bacteria</taxon>
        <taxon>Bacillati</taxon>
        <taxon>Actinomycetota</taxon>
        <taxon>Actinomycetes</taxon>
        <taxon>Micrococcales</taxon>
        <taxon>Microbacteriaceae</taxon>
        <taxon>Agromyces</taxon>
    </lineage>
</organism>
<accession>A0ABN2M6A3</accession>
<comment type="caution">
    <text evidence="1">The sequence shown here is derived from an EMBL/GenBank/DDBJ whole genome shotgun (WGS) entry which is preliminary data.</text>
</comment>
<evidence type="ECO:0000313" key="2">
    <source>
        <dbReference type="Proteomes" id="UP001500002"/>
    </source>
</evidence>
<sequence length="96" mass="9974">MRLHVLEYGDRDGIEGGTDVACSGRFAQVAVADLVEFVAQRRAQQCGGGGRVGSAEPVGRLGRPEEVAAVILFAASDDASFMTGSELVVDGGYTAR</sequence>
<evidence type="ECO:0000313" key="1">
    <source>
        <dbReference type="EMBL" id="GAA1811415.1"/>
    </source>
</evidence>
<dbReference type="SUPFAM" id="SSF51735">
    <property type="entry name" value="NAD(P)-binding Rossmann-fold domains"/>
    <property type="match status" value="1"/>
</dbReference>
<dbReference type="Gene3D" id="3.40.50.720">
    <property type="entry name" value="NAD(P)-binding Rossmann-like Domain"/>
    <property type="match status" value="1"/>
</dbReference>
<proteinExistence type="predicted"/>
<keyword evidence="2" id="KW-1185">Reference proteome</keyword>
<dbReference type="EMBL" id="BAAANJ010000007">
    <property type="protein sequence ID" value="GAA1811415.1"/>
    <property type="molecule type" value="Genomic_DNA"/>
</dbReference>
<reference evidence="1 2" key="1">
    <citation type="journal article" date="2019" name="Int. J. Syst. Evol. Microbiol.">
        <title>The Global Catalogue of Microorganisms (GCM) 10K type strain sequencing project: providing services to taxonomists for standard genome sequencing and annotation.</title>
        <authorList>
            <consortium name="The Broad Institute Genomics Platform"/>
            <consortium name="The Broad Institute Genome Sequencing Center for Infectious Disease"/>
            <person name="Wu L."/>
            <person name="Ma J."/>
        </authorList>
    </citation>
    <scope>NUCLEOTIDE SEQUENCE [LARGE SCALE GENOMIC DNA]</scope>
    <source>
        <strain evidence="1 2">JCM 14322</strain>
    </source>
</reference>
<dbReference type="InterPro" id="IPR036291">
    <property type="entry name" value="NAD(P)-bd_dom_sf"/>
</dbReference>
<dbReference type="InterPro" id="IPR002347">
    <property type="entry name" value="SDR_fam"/>
</dbReference>